<feature type="signal peptide" evidence="2">
    <location>
        <begin position="1"/>
        <end position="22"/>
    </location>
</feature>
<evidence type="ECO:0000313" key="5">
    <source>
        <dbReference type="Proteomes" id="UP000199379"/>
    </source>
</evidence>
<keyword evidence="5" id="KW-1185">Reference proteome</keyword>
<keyword evidence="2" id="KW-0732">Signal</keyword>
<feature type="domain" description="SPOR" evidence="3">
    <location>
        <begin position="268"/>
        <end position="346"/>
    </location>
</feature>
<feature type="region of interest" description="Disordered" evidence="1">
    <location>
        <begin position="235"/>
        <end position="270"/>
    </location>
</feature>
<dbReference type="EMBL" id="FNYD01000006">
    <property type="protein sequence ID" value="SEJ69487.1"/>
    <property type="molecule type" value="Genomic_DNA"/>
</dbReference>
<gene>
    <name evidence="4" type="ORF">SAMN05444007_106185</name>
</gene>
<dbReference type="InterPro" id="IPR007730">
    <property type="entry name" value="SPOR-like_dom"/>
</dbReference>
<evidence type="ECO:0000313" key="4">
    <source>
        <dbReference type="EMBL" id="SEJ69487.1"/>
    </source>
</evidence>
<evidence type="ECO:0000256" key="1">
    <source>
        <dbReference type="SAM" id="MobiDB-lite"/>
    </source>
</evidence>
<feature type="chain" id="PRO_5011457128" evidence="2">
    <location>
        <begin position="23"/>
        <end position="346"/>
    </location>
</feature>
<dbReference type="Pfam" id="PF05036">
    <property type="entry name" value="SPOR"/>
    <property type="match status" value="1"/>
</dbReference>
<feature type="region of interest" description="Disordered" evidence="1">
    <location>
        <begin position="21"/>
        <end position="40"/>
    </location>
</feature>
<proteinExistence type="predicted"/>
<dbReference type="InterPro" id="IPR036680">
    <property type="entry name" value="SPOR-like_sf"/>
</dbReference>
<name>A0A1H7AZX2_9RHOB</name>
<dbReference type="GO" id="GO:0042834">
    <property type="term" value="F:peptidoglycan binding"/>
    <property type="evidence" value="ECO:0007669"/>
    <property type="project" value="InterPro"/>
</dbReference>
<dbReference type="Gene3D" id="3.30.70.1070">
    <property type="entry name" value="Sporulation related repeat"/>
    <property type="match status" value="1"/>
</dbReference>
<feature type="compositionally biased region" description="Low complexity" evidence="1">
    <location>
        <begin position="256"/>
        <end position="270"/>
    </location>
</feature>
<dbReference type="Proteomes" id="UP000199379">
    <property type="component" value="Unassembled WGS sequence"/>
</dbReference>
<sequence length="346" mass="37794">MKFTRIIAVCVLPMAAWNAASAQGGTEPGPPAEQPPASFAGKQYVDSRGCVYLRAGIDGQVTWVPRVGRDRKQVCGLAPTLPVAAAAASPATTTTKAPVAETARQVRREPVRAVAPAAPPRAVITRVAETRGAGALLSPHTRVVPRHVYENRQNTRNVHVPRGYRRVWRDDRLNPYRAERTLAPARARQFRVPAGHQPVRRGDGRLNPRRDLRTGTGDTQTDRIWTRTVPRELAEQPLDRPVIAEPSEPPKYLNLAPSPSATRTSAPPKATQRRYVLVSTHATQPDARQVGQALARDGLPVRYGSTRRNGDSYRAVLVGPFTSDEPARAALARVRQAGYTSARLAR</sequence>
<protein>
    <submittedName>
        <fullName evidence="4">Sporulation related domain-containing protein</fullName>
    </submittedName>
</protein>
<dbReference type="RefSeq" id="WP_092367228.1">
    <property type="nucleotide sequence ID" value="NZ_BMGV01000006.1"/>
</dbReference>
<feature type="compositionally biased region" description="Basic and acidic residues" evidence="1">
    <location>
        <begin position="200"/>
        <end position="213"/>
    </location>
</feature>
<organism evidence="4 5">
    <name type="scientific">Cribrihabitans marinus</name>
    <dbReference type="NCBI Taxonomy" id="1227549"/>
    <lineage>
        <taxon>Bacteria</taxon>
        <taxon>Pseudomonadati</taxon>
        <taxon>Pseudomonadota</taxon>
        <taxon>Alphaproteobacteria</taxon>
        <taxon>Rhodobacterales</taxon>
        <taxon>Paracoccaceae</taxon>
        <taxon>Cribrihabitans</taxon>
    </lineage>
</organism>
<dbReference type="AlphaFoldDB" id="A0A1H7AZX2"/>
<dbReference type="PROSITE" id="PS51724">
    <property type="entry name" value="SPOR"/>
    <property type="match status" value="1"/>
</dbReference>
<accession>A0A1H7AZX2</accession>
<dbReference type="STRING" id="1227549.SAMN05444007_106185"/>
<evidence type="ECO:0000259" key="3">
    <source>
        <dbReference type="PROSITE" id="PS51724"/>
    </source>
</evidence>
<dbReference type="OrthoDB" id="7843142at2"/>
<reference evidence="4 5" key="1">
    <citation type="submission" date="2016-10" db="EMBL/GenBank/DDBJ databases">
        <authorList>
            <person name="de Groot N.N."/>
        </authorList>
    </citation>
    <scope>NUCLEOTIDE SEQUENCE [LARGE SCALE GENOMIC DNA]</scope>
    <source>
        <strain evidence="4 5">DSM 29340</strain>
    </source>
</reference>
<evidence type="ECO:0000256" key="2">
    <source>
        <dbReference type="SAM" id="SignalP"/>
    </source>
</evidence>
<feature type="region of interest" description="Disordered" evidence="1">
    <location>
        <begin position="196"/>
        <end position="219"/>
    </location>
</feature>
<dbReference type="SUPFAM" id="SSF110997">
    <property type="entry name" value="Sporulation related repeat"/>
    <property type="match status" value="1"/>
</dbReference>